<accession>A0A5M6IN50</accession>
<dbReference type="Pfam" id="PF01381">
    <property type="entry name" value="HTH_3"/>
    <property type="match status" value="1"/>
</dbReference>
<dbReference type="Proteomes" id="UP000325255">
    <property type="component" value="Unassembled WGS sequence"/>
</dbReference>
<proteinExistence type="predicted"/>
<dbReference type="InterPro" id="IPR001387">
    <property type="entry name" value="Cro/C1-type_HTH"/>
</dbReference>
<keyword evidence="4" id="KW-1185">Reference proteome</keyword>
<dbReference type="CDD" id="cd00093">
    <property type="entry name" value="HTH_XRE"/>
    <property type="match status" value="1"/>
</dbReference>
<comment type="caution">
    <text evidence="3">The sequence shown here is derived from an EMBL/GenBank/DDBJ whole genome shotgun (WGS) entry which is preliminary data.</text>
</comment>
<dbReference type="SUPFAM" id="SSF47413">
    <property type="entry name" value="lambda repressor-like DNA-binding domains"/>
    <property type="match status" value="1"/>
</dbReference>
<dbReference type="AlphaFoldDB" id="A0A5M6IN50"/>
<dbReference type="Gene3D" id="1.10.260.40">
    <property type="entry name" value="lambda repressor-like DNA-binding domains"/>
    <property type="match status" value="1"/>
</dbReference>
<feature type="domain" description="HTH cro/C1-type" evidence="2">
    <location>
        <begin position="7"/>
        <end position="61"/>
    </location>
</feature>
<dbReference type="SMART" id="SM00530">
    <property type="entry name" value="HTH_XRE"/>
    <property type="match status" value="1"/>
</dbReference>
<dbReference type="RefSeq" id="WP_150043324.1">
    <property type="nucleotide sequence ID" value="NZ_OW485608.1"/>
</dbReference>
<evidence type="ECO:0000313" key="4">
    <source>
        <dbReference type="Proteomes" id="UP000325255"/>
    </source>
</evidence>
<reference evidence="3 4" key="1">
    <citation type="submission" date="2019-09" db="EMBL/GenBank/DDBJ databases">
        <title>Genome sequence of Rhodovastum atsumiense, a diverse member of the Acetobacteraceae family of non-sulfur purple photosynthetic bacteria.</title>
        <authorList>
            <person name="Meyer T."/>
            <person name="Kyndt J."/>
        </authorList>
    </citation>
    <scope>NUCLEOTIDE SEQUENCE [LARGE SCALE GENOMIC DNA]</scope>
    <source>
        <strain evidence="3 4">DSM 21279</strain>
    </source>
</reference>
<evidence type="ECO:0000256" key="1">
    <source>
        <dbReference type="SAM" id="MobiDB-lite"/>
    </source>
</evidence>
<sequence length="164" mass="17832">MALGQRISELMKARGMDQSALARTLGIKSQSVNQWIAGRTAPGRDRLPAIAGALGVSVADLIDDRGGSSEATGQVGQSHTDNPSLPDLSPELRDALRVILLHLGIKIDYTDSGTPFISGPLPGEFVKDPDELALLRFWRGLDHAQRILMTQMLEMRQDHLRARG</sequence>
<protein>
    <submittedName>
        <fullName evidence="3">Helix-turn-helix transcriptional regulator</fullName>
    </submittedName>
</protein>
<dbReference type="InterPro" id="IPR010982">
    <property type="entry name" value="Lambda_DNA-bd_dom_sf"/>
</dbReference>
<evidence type="ECO:0000313" key="3">
    <source>
        <dbReference type="EMBL" id="KAA5609682.1"/>
    </source>
</evidence>
<dbReference type="PROSITE" id="PS50943">
    <property type="entry name" value="HTH_CROC1"/>
    <property type="match status" value="1"/>
</dbReference>
<evidence type="ECO:0000259" key="2">
    <source>
        <dbReference type="PROSITE" id="PS50943"/>
    </source>
</evidence>
<feature type="region of interest" description="Disordered" evidence="1">
    <location>
        <begin position="65"/>
        <end position="88"/>
    </location>
</feature>
<organism evidence="3 4">
    <name type="scientific">Rhodovastum atsumiense</name>
    <dbReference type="NCBI Taxonomy" id="504468"/>
    <lineage>
        <taxon>Bacteria</taxon>
        <taxon>Pseudomonadati</taxon>
        <taxon>Pseudomonadota</taxon>
        <taxon>Alphaproteobacteria</taxon>
        <taxon>Acetobacterales</taxon>
        <taxon>Acetobacteraceae</taxon>
        <taxon>Rhodovastum</taxon>
    </lineage>
</organism>
<gene>
    <name evidence="3" type="ORF">F1189_23265</name>
</gene>
<dbReference type="GO" id="GO:0003677">
    <property type="term" value="F:DNA binding"/>
    <property type="evidence" value="ECO:0007669"/>
    <property type="project" value="InterPro"/>
</dbReference>
<feature type="compositionally biased region" description="Polar residues" evidence="1">
    <location>
        <begin position="69"/>
        <end position="83"/>
    </location>
</feature>
<name>A0A5M6IN50_9PROT</name>
<dbReference type="OrthoDB" id="7278583at2"/>
<dbReference type="EMBL" id="VWPK01000046">
    <property type="protein sequence ID" value="KAA5609682.1"/>
    <property type="molecule type" value="Genomic_DNA"/>
</dbReference>